<accession>A0ACC2PFB5</accession>
<dbReference type="Proteomes" id="UP001239111">
    <property type="component" value="Chromosome 1"/>
</dbReference>
<organism evidence="1 2">
    <name type="scientific">Eretmocerus hayati</name>
    <dbReference type="NCBI Taxonomy" id="131215"/>
    <lineage>
        <taxon>Eukaryota</taxon>
        <taxon>Metazoa</taxon>
        <taxon>Ecdysozoa</taxon>
        <taxon>Arthropoda</taxon>
        <taxon>Hexapoda</taxon>
        <taxon>Insecta</taxon>
        <taxon>Pterygota</taxon>
        <taxon>Neoptera</taxon>
        <taxon>Endopterygota</taxon>
        <taxon>Hymenoptera</taxon>
        <taxon>Apocrita</taxon>
        <taxon>Proctotrupomorpha</taxon>
        <taxon>Chalcidoidea</taxon>
        <taxon>Aphelinidae</taxon>
        <taxon>Aphelininae</taxon>
        <taxon>Eretmocerus</taxon>
    </lineage>
</organism>
<gene>
    <name evidence="1" type="ORF">QAD02_017498</name>
</gene>
<reference evidence="1" key="1">
    <citation type="submission" date="2023-04" db="EMBL/GenBank/DDBJ databases">
        <title>A chromosome-level genome assembly of the parasitoid wasp Eretmocerus hayati.</title>
        <authorList>
            <person name="Zhong Y."/>
            <person name="Liu S."/>
            <person name="Liu Y."/>
        </authorList>
    </citation>
    <scope>NUCLEOTIDE SEQUENCE</scope>
    <source>
        <strain evidence="1">ZJU_SS_LIU_2023</strain>
    </source>
</reference>
<name>A0ACC2PFB5_9HYME</name>
<keyword evidence="2" id="KW-1185">Reference proteome</keyword>
<proteinExistence type="predicted"/>
<protein>
    <submittedName>
        <fullName evidence="1">Uncharacterized protein</fullName>
    </submittedName>
</protein>
<sequence>MRDTVREYKKKIVAGGALNKSQQAMYDRFSFLHPFLNIGDSEEHEQDSPPSTYRGTTAALRASSGKSSPSHLPSQNVTKFRPSENATVTSADHPQDVDLVPRQNLVGGLSQDCVITSVQRPDAGAGCSSSHRLRPRQPCESEISFDLNSELSVTISSDDLDFEEYIPCSNSYEMSIHDLTSEFEALKSPERKIVENSNRDSVQDIIHVEDGGSFYEMKNVFSVKPERIESGKLSPSEGFLVKVKDEPSPGTKPALDDTIHLRVYSPIRSPKIPKKVETTTNYSVASKKLDFDEKVEIPQETEFDRITKKMESLQAMEVRRAKTKIICKQLNALPLSKQLIAIRKIYAVFQQFKSEKK</sequence>
<comment type="caution">
    <text evidence="1">The sequence shown here is derived from an EMBL/GenBank/DDBJ whole genome shotgun (WGS) entry which is preliminary data.</text>
</comment>
<evidence type="ECO:0000313" key="1">
    <source>
        <dbReference type="EMBL" id="KAJ8681706.1"/>
    </source>
</evidence>
<dbReference type="EMBL" id="CM056741">
    <property type="protein sequence ID" value="KAJ8681706.1"/>
    <property type="molecule type" value="Genomic_DNA"/>
</dbReference>
<evidence type="ECO:0000313" key="2">
    <source>
        <dbReference type="Proteomes" id="UP001239111"/>
    </source>
</evidence>